<evidence type="ECO:0000256" key="2">
    <source>
        <dbReference type="ARBA" id="ARBA00022603"/>
    </source>
</evidence>
<organism evidence="10 11">
    <name type="scientific">Candidatus Schekmanbacteria bacterium RBG_13_48_7</name>
    <dbReference type="NCBI Taxonomy" id="1817878"/>
    <lineage>
        <taxon>Bacteria</taxon>
        <taxon>Candidatus Schekmaniibacteriota</taxon>
    </lineage>
</organism>
<dbReference type="GO" id="GO:0031419">
    <property type="term" value="F:cobalamin binding"/>
    <property type="evidence" value="ECO:0007669"/>
    <property type="project" value="InterPro"/>
</dbReference>
<evidence type="ECO:0000256" key="5">
    <source>
        <dbReference type="ARBA" id="ARBA00022723"/>
    </source>
</evidence>
<evidence type="ECO:0000256" key="7">
    <source>
        <dbReference type="ARBA" id="ARBA00023014"/>
    </source>
</evidence>
<keyword evidence="7" id="KW-0411">Iron-sulfur</keyword>
<proteinExistence type="predicted"/>
<dbReference type="EMBL" id="MGDD01000156">
    <property type="protein sequence ID" value="OGL45919.1"/>
    <property type="molecule type" value="Genomic_DNA"/>
</dbReference>
<feature type="domain" description="Radical SAM core" evidence="9">
    <location>
        <begin position="132"/>
        <end position="348"/>
    </location>
</feature>
<dbReference type="AlphaFoldDB" id="A0A1F7RWH0"/>
<feature type="domain" description="B12-binding" evidence="8">
    <location>
        <begin position="1"/>
        <end position="109"/>
    </location>
</feature>
<keyword evidence="6" id="KW-0408">Iron</keyword>
<dbReference type="Pfam" id="PF04055">
    <property type="entry name" value="Radical_SAM"/>
    <property type="match status" value="1"/>
</dbReference>
<dbReference type="SFLD" id="SFLDG01082">
    <property type="entry name" value="B12-binding_domain_containing"/>
    <property type="match status" value="1"/>
</dbReference>
<dbReference type="InterPro" id="IPR006158">
    <property type="entry name" value="Cobalamin-bd"/>
</dbReference>
<dbReference type="SMART" id="SM00729">
    <property type="entry name" value="Elp3"/>
    <property type="match status" value="1"/>
</dbReference>
<dbReference type="InterPro" id="IPR025274">
    <property type="entry name" value="DUF4070"/>
</dbReference>
<accession>A0A1F7RWH0</accession>
<dbReference type="GO" id="GO:0051539">
    <property type="term" value="F:4 iron, 4 sulfur cluster binding"/>
    <property type="evidence" value="ECO:0007669"/>
    <property type="project" value="UniProtKB-KW"/>
</dbReference>
<dbReference type="InterPro" id="IPR034466">
    <property type="entry name" value="Methyltransferase_Class_B"/>
</dbReference>
<dbReference type="SFLD" id="SFLDS00029">
    <property type="entry name" value="Radical_SAM"/>
    <property type="match status" value="1"/>
</dbReference>
<dbReference type="InterPro" id="IPR051198">
    <property type="entry name" value="BchE-like"/>
</dbReference>
<reference evidence="10 11" key="1">
    <citation type="journal article" date="2016" name="Nat. Commun.">
        <title>Thousands of microbial genomes shed light on interconnected biogeochemical processes in an aquifer system.</title>
        <authorList>
            <person name="Anantharaman K."/>
            <person name="Brown C.T."/>
            <person name="Hug L.A."/>
            <person name="Sharon I."/>
            <person name="Castelle C.J."/>
            <person name="Probst A.J."/>
            <person name="Thomas B.C."/>
            <person name="Singh A."/>
            <person name="Wilkins M.J."/>
            <person name="Karaoz U."/>
            <person name="Brodie E.L."/>
            <person name="Williams K.H."/>
            <person name="Hubbard S.S."/>
            <person name="Banfield J.F."/>
        </authorList>
    </citation>
    <scope>NUCLEOTIDE SEQUENCE [LARGE SCALE GENOMIC DNA]</scope>
</reference>
<dbReference type="SFLD" id="SFLDG01123">
    <property type="entry name" value="methyltransferase_(Class_B)"/>
    <property type="match status" value="1"/>
</dbReference>
<keyword evidence="4" id="KW-0949">S-adenosyl-L-methionine</keyword>
<evidence type="ECO:0000256" key="1">
    <source>
        <dbReference type="ARBA" id="ARBA00001966"/>
    </source>
</evidence>
<sequence length="443" mass="50720">MTPPHSLQIISALTPSEHRVTIIDEYHRLAPRELKADLIGISVWTASAPRAYAMADRYRAQGISTVLGGPHIAVCPEEAQVHADAIVIGEAESIWADVIRDKESGSLQSVYHGRSLSLDESPEPDWSTVRSNDYALQLSLSTTRGCTRSCDFCTESCRPKPNFRKRSIKNVLDEIDARPYPVMAFLDNDIMADRKHAKQLLESLIPRNRLWLGMTSIETANDESLLDLMAESGCRSLFVGFESIIPESLQEVHKRCNQVSIYKRNIQRIHERNIMINGSFVFGFDHDEPDIFEHTVNFGIETCLDTATFTVLTPYPGTKLYERLKSQGRILDTDWSHYDTTHVVFSPARMTKKELETGYFRAYNRFYSLPSIIHRCRLNEHGFAKRLFLNLAYKRIEPFYRFLGNPLPIGWFRSIFNWYAQPFSGTRLYAPGNEPVITVFKTR</sequence>
<protein>
    <submittedName>
        <fullName evidence="10">Uncharacterized protein</fullName>
    </submittedName>
</protein>
<evidence type="ECO:0000259" key="9">
    <source>
        <dbReference type="PROSITE" id="PS51918"/>
    </source>
</evidence>
<evidence type="ECO:0000256" key="3">
    <source>
        <dbReference type="ARBA" id="ARBA00022679"/>
    </source>
</evidence>
<dbReference type="Proteomes" id="UP000179266">
    <property type="component" value="Unassembled WGS sequence"/>
</dbReference>
<gene>
    <name evidence="10" type="ORF">A2161_02085</name>
</gene>
<evidence type="ECO:0000313" key="10">
    <source>
        <dbReference type="EMBL" id="OGL45919.1"/>
    </source>
</evidence>
<dbReference type="InterPro" id="IPR006638">
    <property type="entry name" value="Elp3/MiaA/NifB-like_rSAM"/>
</dbReference>
<comment type="caution">
    <text evidence="10">The sequence shown here is derived from an EMBL/GenBank/DDBJ whole genome shotgun (WGS) entry which is preliminary data.</text>
</comment>
<dbReference type="Pfam" id="PF13282">
    <property type="entry name" value="DUF4070"/>
    <property type="match status" value="1"/>
</dbReference>
<dbReference type="Pfam" id="PF02310">
    <property type="entry name" value="B12-binding"/>
    <property type="match status" value="1"/>
</dbReference>
<dbReference type="GO" id="GO:0003824">
    <property type="term" value="F:catalytic activity"/>
    <property type="evidence" value="ECO:0007669"/>
    <property type="project" value="InterPro"/>
</dbReference>
<dbReference type="PROSITE" id="PS51918">
    <property type="entry name" value="RADICAL_SAM"/>
    <property type="match status" value="1"/>
</dbReference>
<dbReference type="PANTHER" id="PTHR43409:SF7">
    <property type="entry name" value="BLL1977 PROTEIN"/>
    <property type="match status" value="1"/>
</dbReference>
<dbReference type="GO" id="GO:0046872">
    <property type="term" value="F:metal ion binding"/>
    <property type="evidence" value="ECO:0007669"/>
    <property type="project" value="UniProtKB-KW"/>
</dbReference>
<dbReference type="Gene3D" id="3.80.30.20">
    <property type="entry name" value="tm_1862 like domain"/>
    <property type="match status" value="1"/>
</dbReference>
<comment type="cofactor">
    <cofactor evidence="1">
        <name>[4Fe-4S] cluster</name>
        <dbReference type="ChEBI" id="CHEBI:49883"/>
    </cofactor>
</comment>
<keyword evidence="5" id="KW-0479">Metal-binding</keyword>
<dbReference type="Gene3D" id="3.40.50.280">
    <property type="entry name" value="Cobalamin-binding domain"/>
    <property type="match status" value="1"/>
</dbReference>
<dbReference type="InterPro" id="IPR058240">
    <property type="entry name" value="rSAM_sf"/>
</dbReference>
<keyword evidence="3" id="KW-0808">Transferase</keyword>
<name>A0A1F7RWH0_9BACT</name>
<dbReference type="InterPro" id="IPR023404">
    <property type="entry name" value="rSAM_horseshoe"/>
</dbReference>
<dbReference type="PROSITE" id="PS51332">
    <property type="entry name" value="B12_BINDING"/>
    <property type="match status" value="1"/>
</dbReference>
<evidence type="ECO:0000313" key="11">
    <source>
        <dbReference type="Proteomes" id="UP000179266"/>
    </source>
</evidence>
<dbReference type="GO" id="GO:0005829">
    <property type="term" value="C:cytosol"/>
    <property type="evidence" value="ECO:0007669"/>
    <property type="project" value="TreeGrafter"/>
</dbReference>
<dbReference type="PANTHER" id="PTHR43409">
    <property type="entry name" value="ANAEROBIC MAGNESIUM-PROTOPORPHYRIN IX MONOMETHYL ESTER CYCLASE-RELATED"/>
    <property type="match status" value="1"/>
</dbReference>
<evidence type="ECO:0000256" key="4">
    <source>
        <dbReference type="ARBA" id="ARBA00022691"/>
    </source>
</evidence>
<evidence type="ECO:0000259" key="8">
    <source>
        <dbReference type="PROSITE" id="PS51332"/>
    </source>
</evidence>
<dbReference type="SUPFAM" id="SSF102114">
    <property type="entry name" value="Radical SAM enzymes"/>
    <property type="match status" value="1"/>
</dbReference>
<keyword evidence="2" id="KW-0489">Methyltransferase</keyword>
<evidence type="ECO:0000256" key="6">
    <source>
        <dbReference type="ARBA" id="ARBA00023004"/>
    </source>
</evidence>
<dbReference type="InterPro" id="IPR007197">
    <property type="entry name" value="rSAM"/>
</dbReference>